<dbReference type="InterPro" id="IPR001000">
    <property type="entry name" value="GH10_dom"/>
</dbReference>
<evidence type="ECO:0000313" key="11">
    <source>
        <dbReference type="Proteomes" id="UP001595880"/>
    </source>
</evidence>
<evidence type="ECO:0000259" key="9">
    <source>
        <dbReference type="PROSITE" id="PS51760"/>
    </source>
</evidence>
<comment type="similarity">
    <text evidence="8">Belongs to the glycosyl hydrolase 10 (cellulase F) family.</text>
</comment>
<evidence type="ECO:0000256" key="6">
    <source>
        <dbReference type="ARBA" id="ARBA00023295"/>
    </source>
</evidence>
<dbReference type="SUPFAM" id="SSF51445">
    <property type="entry name" value="(Trans)glycosidases"/>
    <property type="match status" value="1"/>
</dbReference>
<dbReference type="InterPro" id="IPR017853">
    <property type="entry name" value="GH"/>
</dbReference>
<dbReference type="InterPro" id="IPR044846">
    <property type="entry name" value="GH10"/>
</dbReference>
<keyword evidence="3" id="KW-0858">Xylan degradation</keyword>
<organism evidence="10 11">
    <name type="scientific">Gracilibacillus marinus</name>
    <dbReference type="NCBI Taxonomy" id="630535"/>
    <lineage>
        <taxon>Bacteria</taxon>
        <taxon>Bacillati</taxon>
        <taxon>Bacillota</taxon>
        <taxon>Bacilli</taxon>
        <taxon>Bacillales</taxon>
        <taxon>Bacillaceae</taxon>
        <taxon>Gracilibacillus</taxon>
    </lineage>
</organism>
<comment type="pathway">
    <text evidence="2">Glycan degradation; xylan degradation.</text>
</comment>
<evidence type="ECO:0000256" key="1">
    <source>
        <dbReference type="ARBA" id="ARBA00000681"/>
    </source>
</evidence>
<accession>A0ABV8VWB0</accession>
<dbReference type="RefSeq" id="WP_390200037.1">
    <property type="nucleotide sequence ID" value="NZ_JBHSDV010000004.1"/>
</dbReference>
<comment type="caution">
    <text evidence="10">The sequence shown here is derived from an EMBL/GenBank/DDBJ whole genome shotgun (WGS) entry which is preliminary data.</text>
</comment>
<dbReference type="PRINTS" id="PR00134">
    <property type="entry name" value="GLHYDRLASE10"/>
</dbReference>
<dbReference type="Proteomes" id="UP001595880">
    <property type="component" value="Unassembled WGS sequence"/>
</dbReference>
<evidence type="ECO:0000313" key="10">
    <source>
        <dbReference type="EMBL" id="MFC4388769.1"/>
    </source>
</evidence>
<proteinExistence type="inferred from homology"/>
<evidence type="ECO:0000256" key="3">
    <source>
        <dbReference type="ARBA" id="ARBA00022651"/>
    </source>
</evidence>
<evidence type="ECO:0000256" key="8">
    <source>
        <dbReference type="RuleBase" id="RU361174"/>
    </source>
</evidence>
<name>A0ABV8VWB0_9BACI</name>
<comment type="catalytic activity">
    <reaction evidence="1 8">
        <text>Endohydrolysis of (1-&gt;4)-beta-D-xylosidic linkages in xylans.</text>
        <dbReference type="EC" id="3.2.1.8"/>
    </reaction>
</comment>
<dbReference type="SMART" id="SM00633">
    <property type="entry name" value="Glyco_10"/>
    <property type="match status" value="1"/>
</dbReference>
<protein>
    <recommendedName>
        <fullName evidence="8">Beta-xylanase</fullName>
        <ecNumber evidence="8">3.2.1.8</ecNumber>
    </recommendedName>
</protein>
<dbReference type="Gene3D" id="3.20.20.80">
    <property type="entry name" value="Glycosidases"/>
    <property type="match status" value="1"/>
</dbReference>
<dbReference type="PANTHER" id="PTHR31490:SF90">
    <property type="entry name" value="ENDO-1,4-BETA-XYLANASE A"/>
    <property type="match status" value="1"/>
</dbReference>
<evidence type="ECO:0000256" key="2">
    <source>
        <dbReference type="ARBA" id="ARBA00004851"/>
    </source>
</evidence>
<dbReference type="PANTHER" id="PTHR31490">
    <property type="entry name" value="GLYCOSYL HYDROLASE"/>
    <property type="match status" value="1"/>
</dbReference>
<keyword evidence="11" id="KW-1185">Reference proteome</keyword>
<dbReference type="EC" id="3.2.1.8" evidence="8"/>
<keyword evidence="5 8" id="KW-0119">Carbohydrate metabolism</keyword>
<keyword evidence="6 8" id="KW-0326">Glycosidase</keyword>
<keyword evidence="4 8" id="KW-0378">Hydrolase</keyword>
<gene>
    <name evidence="10" type="ORF">ACFOZ1_13290</name>
</gene>
<evidence type="ECO:0000256" key="5">
    <source>
        <dbReference type="ARBA" id="ARBA00023277"/>
    </source>
</evidence>
<dbReference type="Pfam" id="PF00331">
    <property type="entry name" value="Glyco_hydro_10"/>
    <property type="match status" value="1"/>
</dbReference>
<evidence type="ECO:0000256" key="7">
    <source>
        <dbReference type="ARBA" id="ARBA00023326"/>
    </source>
</evidence>
<dbReference type="EMBL" id="JBHSDV010000004">
    <property type="protein sequence ID" value="MFC4388769.1"/>
    <property type="molecule type" value="Genomic_DNA"/>
</dbReference>
<dbReference type="PROSITE" id="PS51760">
    <property type="entry name" value="GH10_2"/>
    <property type="match status" value="1"/>
</dbReference>
<sequence length="329" mass="38948">MSKEIPSLYKQFEDAFKIGAAINKYTLQTSQETIKKHYNSITAENEMKFENLHPKEDVYNFEISDQMIQFAQNNQIAMRGHTLVWHNQTSNWLFEHNGRQVDKETLISRMEEHIATVVGRYKGKIYSWDVVNEVIADEKNTFYRDSKWYEILGETFIDKAFQFAHHADPTAKLFYNDYNESDPIKSEKIYQLVKRLKENDVPIHGVGMQAHWNIYDPSLDKIKAAIEKYASLGMEIQLTELDVSMFAFDDKRTDLAHPTEEMLALQATRYEHVFDLLRQYKEHITAVTFWGVADDYTWLNNFPVRERKNWPFLLDEKHQPKQAFWNVVK</sequence>
<feature type="domain" description="GH10" evidence="9">
    <location>
        <begin position="2"/>
        <end position="329"/>
    </location>
</feature>
<reference evidence="11" key="1">
    <citation type="journal article" date="2019" name="Int. J. Syst. Evol. Microbiol.">
        <title>The Global Catalogue of Microorganisms (GCM) 10K type strain sequencing project: providing services to taxonomists for standard genome sequencing and annotation.</title>
        <authorList>
            <consortium name="The Broad Institute Genomics Platform"/>
            <consortium name="The Broad Institute Genome Sequencing Center for Infectious Disease"/>
            <person name="Wu L."/>
            <person name="Ma J."/>
        </authorList>
    </citation>
    <scope>NUCLEOTIDE SEQUENCE [LARGE SCALE GENOMIC DNA]</scope>
    <source>
        <strain evidence="11">KACC 14058</strain>
    </source>
</reference>
<keyword evidence="7 8" id="KW-0624">Polysaccharide degradation</keyword>
<evidence type="ECO:0000256" key="4">
    <source>
        <dbReference type="ARBA" id="ARBA00022801"/>
    </source>
</evidence>